<comment type="caution">
    <text evidence="1">The sequence shown here is derived from an EMBL/GenBank/DDBJ whole genome shotgun (WGS) entry which is preliminary data.</text>
</comment>
<name>A0A4Y9AFK6_9BACI</name>
<dbReference type="SUPFAM" id="SSF103642">
    <property type="entry name" value="Sec-C motif"/>
    <property type="match status" value="1"/>
</dbReference>
<dbReference type="InterPro" id="IPR004027">
    <property type="entry name" value="SEC_C_motif"/>
</dbReference>
<sequence length="304" mass="35470">MQNLFEKISYNNGHFPKKELEEIISEKETYIPELLSVAEDVRVNYKKYIEKNTGNYLGHIYAFYLLAQFRVKAFYPVFVDILKLPEDDLDVLLGDFLTEDSGRILASLYDKPDDITLLKELIEDENVYIYARGQAARALTMLALCESVKRDDVLEYYKSLLKHAIDGADYHPYVITEIICCSEDLYPDALYDDIKQAYEQNIVLTDIIRLENIDRTMGQDRERFLDEQRKRSSNNLINNTIKEMQYAASFYKDREKDNKKRMKLKGHKVKFPSMNQPIVNDNKVRRNDPCPCGSGKKYKKCCGA</sequence>
<evidence type="ECO:0000313" key="2">
    <source>
        <dbReference type="Proteomes" id="UP000298484"/>
    </source>
</evidence>
<dbReference type="Pfam" id="PF02810">
    <property type="entry name" value="SEC-C"/>
    <property type="match status" value="1"/>
</dbReference>
<dbReference type="OrthoDB" id="2963000at2"/>
<dbReference type="PANTHER" id="PTHR33747:SF1">
    <property type="entry name" value="ADENYLATE CYCLASE-ASSOCIATED CAP C-TERMINAL DOMAIN-CONTAINING PROTEIN"/>
    <property type="match status" value="1"/>
</dbReference>
<dbReference type="RefSeq" id="WP_135108447.1">
    <property type="nucleotide sequence ID" value="NZ_SRHY01000002.1"/>
</dbReference>
<dbReference type="PANTHER" id="PTHR33747">
    <property type="entry name" value="UPF0225 PROTEIN SCO1677"/>
    <property type="match status" value="1"/>
</dbReference>
<protein>
    <submittedName>
        <fullName evidence="1">DUF1186 domain-containing protein</fullName>
    </submittedName>
</protein>
<keyword evidence="2" id="KW-1185">Reference proteome</keyword>
<reference evidence="1 2" key="1">
    <citation type="submission" date="2019-03" db="EMBL/GenBank/DDBJ databases">
        <title>Genome sequence of Lentibacillus salicampi ATCC BAA-719.</title>
        <authorList>
            <person name="Maclea K.S."/>
            <person name="Simoes Junior M."/>
        </authorList>
    </citation>
    <scope>NUCLEOTIDE SEQUENCE [LARGE SCALE GENOMIC DNA]</scope>
    <source>
        <strain evidence="1 2">ATCC BAA-719</strain>
    </source>
</reference>
<dbReference type="Proteomes" id="UP000298484">
    <property type="component" value="Unassembled WGS sequence"/>
</dbReference>
<dbReference type="Gene3D" id="3.10.450.50">
    <property type="match status" value="1"/>
</dbReference>
<dbReference type="Pfam" id="PF06685">
    <property type="entry name" value="DUF1186"/>
    <property type="match status" value="1"/>
</dbReference>
<dbReference type="InterPro" id="IPR010602">
    <property type="entry name" value="DUF1186"/>
</dbReference>
<organism evidence="1 2">
    <name type="scientific">Lentibacillus salicampi</name>
    <dbReference type="NCBI Taxonomy" id="175306"/>
    <lineage>
        <taxon>Bacteria</taxon>
        <taxon>Bacillati</taxon>
        <taxon>Bacillota</taxon>
        <taxon>Bacilli</taxon>
        <taxon>Bacillales</taxon>
        <taxon>Bacillaceae</taxon>
        <taxon>Lentibacillus</taxon>
    </lineage>
</organism>
<accession>A0A4Y9AFK6</accession>
<dbReference type="EMBL" id="SRHY01000002">
    <property type="protein sequence ID" value="TFJ94132.1"/>
    <property type="molecule type" value="Genomic_DNA"/>
</dbReference>
<dbReference type="AlphaFoldDB" id="A0A4Y9AFK6"/>
<evidence type="ECO:0000313" key="1">
    <source>
        <dbReference type="EMBL" id="TFJ94132.1"/>
    </source>
</evidence>
<proteinExistence type="predicted"/>
<gene>
    <name evidence="1" type="ORF">E4U82_02400</name>
</gene>